<dbReference type="AlphaFoldDB" id="A0A370DL81"/>
<reference evidence="1 2" key="1">
    <citation type="journal article" date="2018" name="ISME J.">
        <title>Endosymbiont genomes yield clues of tubeworm success.</title>
        <authorList>
            <person name="Li Y."/>
            <person name="Liles M.R."/>
            <person name="Halanych K.M."/>
        </authorList>
    </citation>
    <scope>NUCLEOTIDE SEQUENCE [LARGE SCALE GENOMIC DNA]</scope>
    <source>
        <strain evidence="1">A1462</strain>
    </source>
</reference>
<keyword evidence="2" id="KW-1185">Reference proteome</keyword>
<comment type="caution">
    <text evidence="1">The sequence shown here is derived from an EMBL/GenBank/DDBJ whole genome shotgun (WGS) entry which is preliminary data.</text>
</comment>
<protein>
    <submittedName>
        <fullName evidence="1">Uncharacterized protein</fullName>
    </submittedName>
</protein>
<evidence type="ECO:0000313" key="2">
    <source>
        <dbReference type="Proteomes" id="UP000254771"/>
    </source>
</evidence>
<organism evidence="1 2">
    <name type="scientific">endosymbiont of Escarpia spicata</name>
    <dbReference type="NCBI Taxonomy" id="2200908"/>
    <lineage>
        <taxon>Bacteria</taxon>
        <taxon>Pseudomonadati</taxon>
        <taxon>Pseudomonadota</taxon>
        <taxon>Gammaproteobacteria</taxon>
        <taxon>sulfur-oxidizing symbionts</taxon>
    </lineage>
</organism>
<accession>A0A370DL81</accession>
<sequence length="60" mass="6984">MSWEASLAVYPKLGKQPEERLSNRERGEITPIAIEPTIKKPPRQKAGWFFQRTEKDSGWI</sequence>
<name>A0A370DL81_9GAMM</name>
<gene>
    <name evidence="1" type="ORF">DIZ78_11970</name>
</gene>
<evidence type="ECO:0000313" key="1">
    <source>
        <dbReference type="EMBL" id="RDH85124.1"/>
    </source>
</evidence>
<dbReference type="EMBL" id="QFXE01000014">
    <property type="protein sequence ID" value="RDH85124.1"/>
    <property type="molecule type" value="Genomic_DNA"/>
</dbReference>
<dbReference type="Proteomes" id="UP000254771">
    <property type="component" value="Unassembled WGS sequence"/>
</dbReference>
<proteinExistence type="predicted"/>